<reference evidence="2 3" key="1">
    <citation type="submission" date="2017-08" db="EMBL/GenBank/DDBJ databases">
        <title>Draft genome sequences of 64 type strains of genus Staph aureus.</title>
        <authorList>
            <person name="Cole K."/>
            <person name="Golubchik T."/>
            <person name="Russell J."/>
            <person name="Foster D."/>
            <person name="Llewelyn M."/>
            <person name="Wilson D."/>
            <person name="Crook D."/>
            <person name="Paul J."/>
        </authorList>
    </citation>
    <scope>NUCLEOTIDE SEQUENCE [LARGE SCALE GENOMIC DNA]</scope>
    <source>
        <strain evidence="2 3">DSM 21968</strain>
    </source>
</reference>
<gene>
    <name evidence="2" type="ORF">CD122_01235</name>
</gene>
<protein>
    <submittedName>
        <fullName evidence="2">Uncharacterized protein</fullName>
    </submittedName>
</protein>
<dbReference type="EMBL" id="PPRF01000010">
    <property type="protein sequence ID" value="PNZ29921.1"/>
    <property type="molecule type" value="Genomic_DNA"/>
</dbReference>
<dbReference type="Proteomes" id="UP000242752">
    <property type="component" value="Unassembled WGS sequence"/>
</dbReference>
<comment type="caution">
    <text evidence="2">The sequence shown here is derived from an EMBL/GenBank/DDBJ whole genome shotgun (WGS) entry which is preliminary data.</text>
</comment>
<proteinExistence type="predicted"/>
<organism evidence="2 3">
    <name type="scientific">Staphylococcus rostri</name>
    <dbReference type="NCBI Taxonomy" id="522262"/>
    <lineage>
        <taxon>Bacteria</taxon>
        <taxon>Bacillati</taxon>
        <taxon>Bacillota</taxon>
        <taxon>Bacilli</taxon>
        <taxon>Bacillales</taxon>
        <taxon>Staphylococcaceae</taxon>
        <taxon>Staphylococcus</taxon>
    </lineage>
</organism>
<keyword evidence="1" id="KW-0812">Transmembrane</keyword>
<keyword evidence="1" id="KW-1133">Transmembrane helix</keyword>
<evidence type="ECO:0000313" key="2">
    <source>
        <dbReference type="EMBL" id="PNZ29921.1"/>
    </source>
</evidence>
<evidence type="ECO:0000313" key="3">
    <source>
        <dbReference type="Proteomes" id="UP000242752"/>
    </source>
</evidence>
<feature type="transmembrane region" description="Helical" evidence="1">
    <location>
        <begin position="16"/>
        <end position="34"/>
    </location>
</feature>
<sequence length="187" mass="22492">MQVYKIILWNGELMRFYTLRLMVHSLIFFAIFYVTCDADNYKLILSNALIYLLPFTMDFKEKFLDKSYYPKRYKIGLYFVSIVCFLIVTFMTLNYMGLNIPFNSVLSLILKVIFIVIYCLVFAIVLLDWYFLKDTEAELILAEKAGRDSVRDRQLKSNYRQERRQLIQKQDYKDHITNMSQKKTRKK</sequence>
<keyword evidence="3" id="KW-1185">Reference proteome</keyword>
<feature type="transmembrane region" description="Helical" evidence="1">
    <location>
        <begin position="77"/>
        <end position="96"/>
    </location>
</feature>
<name>A0A2K3YWE2_9STAP</name>
<dbReference type="AlphaFoldDB" id="A0A2K3YWE2"/>
<evidence type="ECO:0000256" key="1">
    <source>
        <dbReference type="SAM" id="Phobius"/>
    </source>
</evidence>
<keyword evidence="1" id="KW-0472">Membrane</keyword>
<feature type="transmembrane region" description="Helical" evidence="1">
    <location>
        <begin position="108"/>
        <end position="131"/>
    </location>
</feature>
<accession>A0A2K3YWE2</accession>